<accession>A0ABV4WE05</accession>
<dbReference type="EMBL" id="JBHFNT010000027">
    <property type="protein sequence ID" value="MFB2833318.1"/>
    <property type="molecule type" value="Genomic_DNA"/>
</dbReference>
<dbReference type="Proteomes" id="UP001576780">
    <property type="component" value="Unassembled WGS sequence"/>
</dbReference>
<evidence type="ECO:0000313" key="1">
    <source>
        <dbReference type="EMBL" id="MFB2833318.1"/>
    </source>
</evidence>
<comment type="caution">
    <text evidence="1">The sequence shown here is derived from an EMBL/GenBank/DDBJ whole genome shotgun (WGS) entry which is preliminary data.</text>
</comment>
<protein>
    <submittedName>
        <fullName evidence="1">Uncharacterized protein</fullName>
    </submittedName>
</protein>
<reference evidence="1 2" key="1">
    <citation type="submission" date="2024-09" db="EMBL/GenBank/DDBJ databases">
        <title>Floridaenema gen nov. (Aerosakkonemataceae, Aerosakkonematales ord. nov., Cyanobacteria) from benthic tropical and subtropical fresh waters, with the description of four new species.</title>
        <authorList>
            <person name="Moretto J.A."/>
            <person name="Berthold D.E."/>
            <person name="Lefler F.W."/>
            <person name="Huang I.-S."/>
            <person name="Laughinghouse H. IV."/>
        </authorList>
    </citation>
    <scope>NUCLEOTIDE SEQUENCE [LARGE SCALE GENOMIC DNA]</scope>
    <source>
        <strain evidence="1 2">BLCC-F167</strain>
    </source>
</reference>
<evidence type="ECO:0000313" key="2">
    <source>
        <dbReference type="Proteomes" id="UP001576780"/>
    </source>
</evidence>
<sequence>MSYYLLAGTQVFFGLSGETQTLTEPVAVKFVDGTQSIIRTNPPTGAVEFDLVPAKVFKAGEISWMIPNLSQADINAQTPTPQLID</sequence>
<organism evidence="1 2">
    <name type="scientific">Floridaenema evergladense BLCC-F167</name>
    <dbReference type="NCBI Taxonomy" id="3153639"/>
    <lineage>
        <taxon>Bacteria</taxon>
        <taxon>Bacillati</taxon>
        <taxon>Cyanobacteriota</taxon>
        <taxon>Cyanophyceae</taxon>
        <taxon>Oscillatoriophycideae</taxon>
        <taxon>Aerosakkonematales</taxon>
        <taxon>Aerosakkonemataceae</taxon>
        <taxon>Floridanema</taxon>
        <taxon>Floridanema evergladense</taxon>
    </lineage>
</organism>
<gene>
    <name evidence="1" type="ORF">ACE1CA_02170</name>
</gene>
<name>A0ABV4WE05_9CYAN</name>
<proteinExistence type="predicted"/>
<keyword evidence="2" id="KW-1185">Reference proteome</keyword>
<dbReference type="RefSeq" id="WP_413275781.1">
    <property type="nucleotide sequence ID" value="NZ_JBHFNT010000027.1"/>
</dbReference>